<feature type="region of interest" description="Disordered" evidence="1">
    <location>
        <begin position="1"/>
        <end position="134"/>
    </location>
</feature>
<feature type="compositionally biased region" description="Polar residues" evidence="1">
    <location>
        <begin position="7"/>
        <end position="34"/>
    </location>
</feature>
<evidence type="ECO:0000313" key="3">
    <source>
        <dbReference type="RefSeq" id="XP_030980964.1"/>
    </source>
</evidence>
<protein>
    <recommendedName>
        <fullName evidence="4">Involucrin repeat protein</fullName>
    </recommendedName>
</protein>
<dbReference type="Proteomes" id="UP000515153">
    <property type="component" value="Unplaced"/>
</dbReference>
<evidence type="ECO:0000256" key="1">
    <source>
        <dbReference type="SAM" id="MobiDB-lite"/>
    </source>
</evidence>
<sequence>MRKRIQTRGSSSTSSHVLRNPASTMTITTSVSSRAATPAATTAAQAPPPPPKSGNCNSSSTDDDDDHDDDNDYDDDRDVITPPPRAALSGSAKPSASKTPSPQPTGSPDSSGRTPPSPPPTRASRITSYDSEQQQQQILREKDQRIAALERELDSLSHNESERAAFWQVQHSNLHQQFLRTDTELRQLRAEHDLCAAEREELRQDWDAARRDLAARECEIVDLRGQVRGLKEWLANSTRSAYGGGGDVPTDNVFADGFSRLYNGLQNWVISNFRRTKLDLSRADADILEELSSLAPTYEDLAKDAKLPLLQSLVSKILVEMVFDSYFVGLSNDHAKQFSRMEALMGSFVEDPELVNQWRASTLTILSRNASEKMQEGTAIQTNAIIARINRLLSGITADQFTAATGAATAQNTTLRGPSPAPLDPAARETLLRQLITTAIDLARQLSVQRALFRVFLPTATAANADQQTIFNPARMEDVGGLLDEDALAAGPAVRCAIFPGVVKRGDENGGNLQQYENVICKARVLCYHPED</sequence>
<proteinExistence type="predicted"/>
<feature type="compositionally biased region" description="Low complexity" evidence="1">
    <location>
        <begin position="91"/>
        <end position="114"/>
    </location>
</feature>
<dbReference type="AlphaFoldDB" id="A0A6P8B1P9"/>
<organism evidence="2 3">
    <name type="scientific">Pyricularia grisea</name>
    <name type="common">Crabgrass-specific blast fungus</name>
    <name type="synonym">Magnaporthe grisea</name>
    <dbReference type="NCBI Taxonomy" id="148305"/>
    <lineage>
        <taxon>Eukaryota</taxon>
        <taxon>Fungi</taxon>
        <taxon>Dikarya</taxon>
        <taxon>Ascomycota</taxon>
        <taxon>Pezizomycotina</taxon>
        <taxon>Sordariomycetes</taxon>
        <taxon>Sordariomycetidae</taxon>
        <taxon>Magnaporthales</taxon>
        <taxon>Pyriculariaceae</taxon>
        <taxon>Pyricularia</taxon>
    </lineage>
</organism>
<evidence type="ECO:0008006" key="4">
    <source>
        <dbReference type="Google" id="ProtNLM"/>
    </source>
</evidence>
<feature type="compositionally biased region" description="Low complexity" evidence="1">
    <location>
        <begin position="35"/>
        <end position="45"/>
    </location>
</feature>
<dbReference type="KEGG" id="pgri:PgNI_07581"/>
<name>A0A6P8B1P9_PYRGI</name>
<gene>
    <name evidence="3" type="ORF">PgNI_07581</name>
</gene>
<reference evidence="3" key="3">
    <citation type="submission" date="2025-08" db="UniProtKB">
        <authorList>
            <consortium name="RefSeq"/>
        </authorList>
    </citation>
    <scope>IDENTIFICATION</scope>
    <source>
        <strain evidence="3">NI907</strain>
    </source>
</reference>
<reference evidence="3" key="1">
    <citation type="journal article" date="2019" name="Mol. Biol. Evol.">
        <title>Blast fungal genomes show frequent chromosomal changes, gene gains and losses, and effector gene turnover.</title>
        <authorList>
            <person name="Gomez Luciano L.B."/>
            <person name="Jason Tsai I."/>
            <person name="Chuma I."/>
            <person name="Tosa Y."/>
            <person name="Chen Y.H."/>
            <person name="Li J.Y."/>
            <person name="Li M.Y."/>
            <person name="Jade Lu M.Y."/>
            <person name="Nakayashiki H."/>
            <person name="Li W.H."/>
        </authorList>
    </citation>
    <scope>NUCLEOTIDE SEQUENCE</scope>
    <source>
        <strain evidence="3">NI907</strain>
    </source>
</reference>
<accession>A0A6P8B1P9</accession>
<dbReference type="RefSeq" id="XP_030980964.1">
    <property type="nucleotide sequence ID" value="XM_031127591.1"/>
</dbReference>
<feature type="compositionally biased region" description="Acidic residues" evidence="1">
    <location>
        <begin position="61"/>
        <end position="77"/>
    </location>
</feature>
<evidence type="ECO:0000313" key="2">
    <source>
        <dbReference type="Proteomes" id="UP000515153"/>
    </source>
</evidence>
<keyword evidence="2" id="KW-1185">Reference proteome</keyword>
<dbReference type="GeneID" id="41962500"/>
<reference evidence="3" key="2">
    <citation type="submission" date="2019-10" db="EMBL/GenBank/DDBJ databases">
        <authorList>
            <consortium name="NCBI Genome Project"/>
        </authorList>
    </citation>
    <scope>NUCLEOTIDE SEQUENCE</scope>
    <source>
        <strain evidence="3">NI907</strain>
    </source>
</reference>